<dbReference type="Pfam" id="PF01380">
    <property type="entry name" value="SIS"/>
    <property type="match status" value="1"/>
</dbReference>
<organism evidence="7 8">
    <name type="scientific">Ursidibacter maritimus</name>
    <dbReference type="NCBI Taxonomy" id="1331689"/>
    <lineage>
        <taxon>Bacteria</taxon>
        <taxon>Pseudomonadati</taxon>
        <taxon>Pseudomonadota</taxon>
        <taxon>Gammaproteobacteria</taxon>
        <taxon>Pasteurellales</taxon>
        <taxon>Pasteurellaceae</taxon>
        <taxon>Ursidibacter</taxon>
    </lineage>
</organism>
<dbReference type="GO" id="GO:0009401">
    <property type="term" value="P:phosphoenolpyruvate-dependent sugar phosphotransferase system"/>
    <property type="evidence" value="ECO:0007669"/>
    <property type="project" value="TreeGrafter"/>
</dbReference>
<comment type="similarity">
    <text evidence="1">Belongs to the SIS family. AgaS subfamily.</text>
</comment>
<dbReference type="PANTHER" id="PTHR32502:SF3">
    <property type="entry name" value="D-GALACTOSAMINE-6-PHOSPHATE DEAMINASE AGAS-RELATED"/>
    <property type="match status" value="1"/>
</dbReference>
<dbReference type="CDD" id="cd05010">
    <property type="entry name" value="SIS_AgaS_like"/>
    <property type="match status" value="1"/>
</dbReference>
<evidence type="ECO:0000256" key="3">
    <source>
        <dbReference type="ARBA" id="ARBA00022801"/>
    </source>
</evidence>
<dbReference type="GO" id="GO:0016787">
    <property type="term" value="F:hydrolase activity"/>
    <property type="evidence" value="ECO:0007669"/>
    <property type="project" value="UniProtKB-KW"/>
</dbReference>
<dbReference type="Proteomes" id="UP000732858">
    <property type="component" value="Unassembled WGS sequence"/>
</dbReference>
<dbReference type="GO" id="GO:0097367">
    <property type="term" value="F:carbohydrate derivative binding"/>
    <property type="evidence" value="ECO:0007669"/>
    <property type="project" value="InterPro"/>
</dbReference>
<dbReference type="InterPro" id="IPR035466">
    <property type="entry name" value="GlmS/AgaS_SIS"/>
</dbReference>
<dbReference type="SUPFAM" id="SSF53697">
    <property type="entry name" value="SIS domain"/>
    <property type="match status" value="1"/>
</dbReference>
<sequence>MILNISNQTLENQKAFWTAKEIAQQPQTWRETTEIVANSSIHSFIAPLVERAKKGELRIIFTGAGTSAFIGEVIAPVLSEQLGCVVEAIASTDLVSSPYQYLFEDKPTLLVSFARSGNSPESIGAVDRVNDIVKEAYHLAITNNVKGALFVKCSQNPTSCYPLALPDSTHDQGFAMTSSASNMMLAALLAFAPQRFNSQWVEHFSQVTEKLLAEDALAIQTLAHLPVKRVVYLGSGGFQGLARETALKLLELTAGERLGFFESTMGFRHGPKSLVQNETLIFVFLSQHTYTEKYDRDLYNELIRDKKAREVILLGDTSGQFHAEIYQLDDAARIFPFLVVGQLYSFYSSLHLGYTTDNPCPTGEVNRVVQGVTLYSYNN</sequence>
<evidence type="ECO:0000313" key="7">
    <source>
        <dbReference type="EMBL" id="MBV6547464.1"/>
    </source>
</evidence>
<dbReference type="AlphaFoldDB" id="A0A949T2U4"/>
<dbReference type="GO" id="GO:1901135">
    <property type="term" value="P:carbohydrate derivative metabolic process"/>
    <property type="evidence" value="ECO:0007669"/>
    <property type="project" value="InterPro"/>
</dbReference>
<evidence type="ECO:0000256" key="4">
    <source>
        <dbReference type="ARBA" id="ARBA00029292"/>
    </source>
</evidence>
<dbReference type="InterPro" id="IPR035464">
    <property type="entry name" value="SIS_AgaS"/>
</dbReference>
<dbReference type="InterPro" id="IPR050303">
    <property type="entry name" value="GatZ_KbaZ_carbometab"/>
</dbReference>
<dbReference type="PROSITE" id="PS51464">
    <property type="entry name" value="SIS"/>
    <property type="match status" value="2"/>
</dbReference>
<feature type="domain" description="SIS" evidence="5">
    <location>
        <begin position="218"/>
        <end position="359"/>
    </location>
</feature>
<dbReference type="RefSeq" id="WP_157403659.1">
    <property type="nucleotide sequence ID" value="NZ_JABULY010000003.1"/>
</dbReference>
<keyword evidence="2" id="KW-0677">Repeat</keyword>
<evidence type="ECO:0000313" key="6">
    <source>
        <dbReference type="EMBL" id="MBV6531945.1"/>
    </source>
</evidence>
<evidence type="ECO:0000259" key="5">
    <source>
        <dbReference type="PROSITE" id="PS51464"/>
    </source>
</evidence>
<feature type="domain" description="SIS" evidence="5">
    <location>
        <begin position="48"/>
        <end position="201"/>
    </location>
</feature>
<protein>
    <submittedName>
        <fullName evidence="7">SIS domain-containing protein</fullName>
    </submittedName>
</protein>
<evidence type="ECO:0000313" key="9">
    <source>
        <dbReference type="Proteomes" id="UP001196379"/>
    </source>
</evidence>
<dbReference type="GeneID" id="65549592"/>
<dbReference type="Gene3D" id="3.40.50.10490">
    <property type="entry name" value="Glucose-6-phosphate isomerase like protein, domain 1"/>
    <property type="match status" value="2"/>
</dbReference>
<evidence type="ECO:0000313" key="8">
    <source>
        <dbReference type="Proteomes" id="UP000732858"/>
    </source>
</evidence>
<dbReference type="PANTHER" id="PTHR32502">
    <property type="entry name" value="N-ACETYLGALACTOSAMINE PERMEASE II COMPONENT-RELATED"/>
    <property type="match status" value="1"/>
</dbReference>
<evidence type="ECO:0000256" key="2">
    <source>
        <dbReference type="ARBA" id="ARBA00022737"/>
    </source>
</evidence>
<dbReference type="InterPro" id="IPR001347">
    <property type="entry name" value="SIS_dom"/>
</dbReference>
<proteinExistence type="inferred from homology"/>
<dbReference type="CDD" id="cd05008">
    <property type="entry name" value="SIS_GlmS_GlmD_1"/>
    <property type="match status" value="1"/>
</dbReference>
<dbReference type="EMBL" id="JABUMC010000029">
    <property type="protein sequence ID" value="MBV6547464.1"/>
    <property type="molecule type" value="Genomic_DNA"/>
</dbReference>
<dbReference type="GO" id="GO:0005886">
    <property type="term" value="C:plasma membrane"/>
    <property type="evidence" value="ECO:0007669"/>
    <property type="project" value="TreeGrafter"/>
</dbReference>
<dbReference type="EMBL" id="JABULY010000003">
    <property type="protein sequence ID" value="MBV6531945.1"/>
    <property type="molecule type" value="Genomic_DNA"/>
</dbReference>
<keyword evidence="3" id="KW-0378">Hydrolase</keyword>
<evidence type="ECO:0000256" key="1">
    <source>
        <dbReference type="ARBA" id="ARBA00007748"/>
    </source>
</evidence>
<comment type="caution">
    <text evidence="7">The sequence shown here is derived from an EMBL/GenBank/DDBJ whole genome shotgun (WGS) entry which is preliminary data.</text>
</comment>
<accession>A0A949T2U4</accession>
<gene>
    <name evidence="6" type="ORF">HT657_07335</name>
    <name evidence="7" type="ORF">HT672_09305</name>
</gene>
<dbReference type="OrthoDB" id="9779207at2"/>
<dbReference type="Proteomes" id="UP001196379">
    <property type="component" value="Unassembled WGS sequence"/>
</dbReference>
<comment type="catalytic activity">
    <reaction evidence="4">
        <text>D-galactosamine 6-phosphate + H2O = D-tagatopyranose 1-phosphate + NH4(+)</text>
        <dbReference type="Rhea" id="RHEA:47680"/>
        <dbReference type="ChEBI" id="CHEBI:15377"/>
        <dbReference type="ChEBI" id="CHEBI:28938"/>
        <dbReference type="ChEBI" id="CHEBI:71674"/>
        <dbReference type="ChEBI" id="CHEBI:138150"/>
    </reaction>
</comment>
<dbReference type="InterPro" id="IPR046348">
    <property type="entry name" value="SIS_dom_sf"/>
</dbReference>
<reference evidence="7 9" key="1">
    <citation type="journal article" date="2021" name="Mol. Ecol.">
        <title>Polar bear-adapted Ursidibacter maritimus are remarkably conserved after generations in captivity.</title>
        <authorList>
            <person name="Espinosa-Gongora C."/>
            <person name="Hansen M.J."/>
            <person name="Bertelsen M.F."/>
            <person name="Bojesen A.M."/>
        </authorList>
    </citation>
    <scope>NUCLEOTIDE SEQUENCE</scope>
    <source>
        <strain evidence="7">Pb43105x</strain>
        <strain evidence="6 9">Pb43106</strain>
    </source>
</reference>
<name>A0A949T2U4_9PAST</name>
<keyword evidence="9" id="KW-1185">Reference proteome</keyword>